<name>A0ABS3ECG2_9HYPH</name>
<dbReference type="Proteomes" id="UP000664699">
    <property type="component" value="Unassembled WGS sequence"/>
</dbReference>
<evidence type="ECO:0000313" key="2">
    <source>
        <dbReference type="EMBL" id="MBO0129640.1"/>
    </source>
</evidence>
<evidence type="ECO:0000313" key="3">
    <source>
        <dbReference type="Proteomes" id="UP000664699"/>
    </source>
</evidence>
<gene>
    <name evidence="2" type="ORF">JZX89_02645</name>
</gene>
<proteinExistence type="predicted"/>
<dbReference type="EMBL" id="JAFLNA010000001">
    <property type="protein sequence ID" value="MBO0129640.1"/>
    <property type="molecule type" value="Genomic_DNA"/>
</dbReference>
<dbReference type="Pfam" id="PF05621">
    <property type="entry name" value="TniB"/>
    <property type="match status" value="1"/>
</dbReference>
<protein>
    <submittedName>
        <fullName evidence="2">TniB family NTP-binding protein</fullName>
    </submittedName>
</protein>
<organism evidence="2 3">
    <name type="scientific">Agrobacterium burrii</name>
    <dbReference type="NCBI Taxonomy" id="2815339"/>
    <lineage>
        <taxon>Bacteria</taxon>
        <taxon>Pseudomonadati</taxon>
        <taxon>Pseudomonadota</taxon>
        <taxon>Alphaproteobacteria</taxon>
        <taxon>Hyphomicrobiales</taxon>
        <taxon>Rhizobiaceae</taxon>
        <taxon>Rhizobium/Agrobacterium group</taxon>
        <taxon>Agrobacterium</taxon>
        <taxon>Agrobacterium tumefaciens complex</taxon>
    </lineage>
</organism>
<dbReference type="SUPFAM" id="SSF52540">
    <property type="entry name" value="P-loop containing nucleoside triphosphate hydrolases"/>
    <property type="match status" value="1"/>
</dbReference>
<keyword evidence="3" id="KW-1185">Reference proteome</keyword>
<dbReference type="RefSeq" id="WP_207132978.1">
    <property type="nucleotide sequence ID" value="NZ_JAFLNA010000001.1"/>
</dbReference>
<dbReference type="InterPro" id="IPR027417">
    <property type="entry name" value="P-loop_NTPase"/>
</dbReference>
<comment type="caution">
    <text evidence="2">The sequence shown here is derived from an EMBL/GenBank/DDBJ whole genome shotgun (WGS) entry which is preliminary data.</text>
</comment>
<feature type="region of interest" description="Disordered" evidence="1">
    <location>
        <begin position="1"/>
        <end position="20"/>
    </location>
</feature>
<evidence type="ECO:0000256" key="1">
    <source>
        <dbReference type="SAM" id="MobiDB-lite"/>
    </source>
</evidence>
<reference evidence="2 3" key="1">
    <citation type="submission" date="2021-03" db="EMBL/GenBank/DDBJ databases">
        <title>Whole genome sequence of Agrobacterium sp. strain Rnr.</title>
        <authorList>
            <person name="Mafakheri H."/>
            <person name="Taghavi S.M."/>
            <person name="Nemanja K."/>
            <person name="Osdaghi E."/>
        </authorList>
    </citation>
    <scope>NUCLEOTIDE SEQUENCE [LARGE SCALE GENOMIC DNA]</scope>
    <source>
        <strain evidence="2 3">Rnr</strain>
    </source>
</reference>
<accession>A0ABS3ECG2</accession>
<dbReference type="InterPro" id="IPR008868">
    <property type="entry name" value="TniB"/>
</dbReference>
<sequence length="318" mass="35906">MPMQTDMIFDTPEERNRASSLPVSQRQLLIRNMRVPYNTYNRGLALIARLHRPMEDGLPSVGVIGGLLGDPGAGKSAVCEAYLDRFPPRDGETGREFPVLYVPSSLGGSRQRLGNKIRKATESPHRIMSREDPSEWSVDRVLKCKTELLILDDAHFMFFNQRTSQIAAELYGFVKDIIDTRRVAVLLVGETAIDQYVHDIPAFKRRGYRSDTLHPLTDSPEDLVSFGDLLTSIDRRLPFREPSNLKSYAEHFHRFSGGQIGFVMNLVVEAGNLAFAARSACILIEHLREAVRPMVSPGDDTDYFGYKKPLRDKLGRQK</sequence>